<comment type="caution">
    <text evidence="1">The sequence shown here is derived from an EMBL/GenBank/DDBJ whole genome shotgun (WGS) entry which is preliminary data.</text>
</comment>
<accession>A0A542E6K5</accession>
<protein>
    <submittedName>
        <fullName evidence="1">Uncharacterized protein</fullName>
    </submittedName>
</protein>
<evidence type="ECO:0000313" key="1">
    <source>
        <dbReference type="EMBL" id="TQJ10896.1"/>
    </source>
</evidence>
<dbReference type="Proteomes" id="UP000317893">
    <property type="component" value="Unassembled WGS sequence"/>
</dbReference>
<sequence>MSSRVVRSRFHGRIAGVGTTSGTRLVVGHWRRTPLGPFSDVMLESAAGHRVLLAPSDAVVGVVEATYVFDEVRREPVEVDTGPGPDGERWRVTSPSLELTFDVGGRAALGVLLRLVPEALATSPRWAEVVDPVARVVLRGVRTRGVARPGRREWYGATDLHRVRSAYGRFDGQDLGALAPVDPPCRFGFSSTPRTPSVTSVVTTIEEG</sequence>
<gene>
    <name evidence="1" type="ORF">FB458_4039</name>
</gene>
<dbReference type="RefSeq" id="WP_141850052.1">
    <property type="nucleotide sequence ID" value="NZ_BAAAPR010000019.1"/>
</dbReference>
<dbReference type="AlphaFoldDB" id="A0A542E6K5"/>
<name>A0A542E6K5_9MICO</name>
<dbReference type="EMBL" id="VFMN01000001">
    <property type="protein sequence ID" value="TQJ10896.1"/>
    <property type="molecule type" value="Genomic_DNA"/>
</dbReference>
<keyword evidence="2" id="KW-1185">Reference proteome</keyword>
<reference evidence="1 2" key="1">
    <citation type="submission" date="2019-06" db="EMBL/GenBank/DDBJ databases">
        <title>Sequencing the genomes of 1000 actinobacteria strains.</title>
        <authorList>
            <person name="Klenk H.-P."/>
        </authorList>
    </citation>
    <scope>NUCLEOTIDE SEQUENCE [LARGE SCALE GENOMIC DNA]</scope>
    <source>
        <strain evidence="1 2">DSM 18607</strain>
    </source>
</reference>
<organism evidence="1 2">
    <name type="scientific">Lapillicoccus jejuensis</name>
    <dbReference type="NCBI Taxonomy" id="402171"/>
    <lineage>
        <taxon>Bacteria</taxon>
        <taxon>Bacillati</taxon>
        <taxon>Actinomycetota</taxon>
        <taxon>Actinomycetes</taxon>
        <taxon>Micrococcales</taxon>
        <taxon>Intrasporangiaceae</taxon>
        <taxon>Lapillicoccus</taxon>
    </lineage>
</organism>
<dbReference type="OrthoDB" id="3571220at2"/>
<evidence type="ECO:0000313" key="2">
    <source>
        <dbReference type="Proteomes" id="UP000317893"/>
    </source>
</evidence>
<proteinExistence type="predicted"/>